<organism evidence="1 2">
    <name type="scientific">Nitrosopumilus ureiphilus</name>
    <dbReference type="NCBI Taxonomy" id="1470067"/>
    <lineage>
        <taxon>Archaea</taxon>
        <taxon>Nitrososphaerota</taxon>
        <taxon>Nitrososphaeria</taxon>
        <taxon>Nitrosopumilales</taxon>
        <taxon>Nitrosopumilaceae</taxon>
        <taxon>Nitrosopumilus</taxon>
    </lineage>
</organism>
<dbReference type="Proteomes" id="UP000509478">
    <property type="component" value="Chromosome"/>
</dbReference>
<reference evidence="1 2" key="1">
    <citation type="submission" date="2018-02" db="EMBL/GenBank/DDBJ databases">
        <title>Complete genome of Nitrosopumilus ureaphilus PS0.</title>
        <authorList>
            <person name="Qin W."/>
            <person name="Zheng Y."/>
            <person name="Stahl D.A."/>
        </authorList>
    </citation>
    <scope>NUCLEOTIDE SEQUENCE [LARGE SCALE GENOMIC DNA]</scope>
    <source>
        <strain evidence="1 2">PS0</strain>
    </source>
</reference>
<evidence type="ECO:0008006" key="3">
    <source>
        <dbReference type="Google" id="ProtNLM"/>
    </source>
</evidence>
<dbReference type="KEGG" id="nue:C5F50_11610"/>
<dbReference type="GeneID" id="56068771"/>
<name>A0A7D5RC84_9ARCH</name>
<accession>A0A7D5RC84</accession>
<proteinExistence type="predicted"/>
<sequence length="137" mass="15527">MSTQTQSNNVYSMYKQNVQKYFENISKITPQYFQAMTQLQEECMKTCEKTINASVSVQQEFAKKTGIVSDIPDAAKTAIIDTNKQIVQASTVNNQFVKTTIDATVQNIKTFNDNINAFAELNKNTIQSWINPITQKN</sequence>
<keyword evidence="2" id="KW-1185">Reference proteome</keyword>
<protein>
    <recommendedName>
        <fullName evidence="3">Phasin domain-containing protein</fullName>
    </recommendedName>
</protein>
<dbReference type="OrthoDB" id="2022at2157"/>
<dbReference type="AlphaFoldDB" id="A0A7D5RC84"/>
<evidence type="ECO:0000313" key="2">
    <source>
        <dbReference type="Proteomes" id="UP000509478"/>
    </source>
</evidence>
<dbReference type="EMBL" id="CP026995">
    <property type="protein sequence ID" value="QLH07642.1"/>
    <property type="molecule type" value="Genomic_DNA"/>
</dbReference>
<gene>
    <name evidence="1" type="ORF">C5F50_11610</name>
</gene>
<evidence type="ECO:0000313" key="1">
    <source>
        <dbReference type="EMBL" id="QLH07642.1"/>
    </source>
</evidence>
<dbReference type="RefSeq" id="WP_179371519.1">
    <property type="nucleotide sequence ID" value="NZ_CP026995.1"/>
</dbReference>